<protein>
    <submittedName>
        <fullName evidence="1">Uncharacterized protein</fullName>
    </submittedName>
</protein>
<organism evidence="1 2">
    <name type="scientific">Rhodopirellula sallentina SM41</name>
    <dbReference type="NCBI Taxonomy" id="1263870"/>
    <lineage>
        <taxon>Bacteria</taxon>
        <taxon>Pseudomonadati</taxon>
        <taxon>Planctomycetota</taxon>
        <taxon>Planctomycetia</taxon>
        <taxon>Pirellulales</taxon>
        <taxon>Pirellulaceae</taxon>
        <taxon>Rhodopirellula</taxon>
    </lineage>
</organism>
<gene>
    <name evidence="1" type="ORF">RSSM_01657</name>
</gene>
<dbReference type="PATRIC" id="fig|1263870.3.peg.1774"/>
<keyword evidence="2" id="KW-1185">Reference proteome</keyword>
<dbReference type="EMBL" id="ANOH01000118">
    <property type="protein sequence ID" value="EMI56887.1"/>
    <property type="molecule type" value="Genomic_DNA"/>
</dbReference>
<dbReference type="Proteomes" id="UP000011885">
    <property type="component" value="Unassembled WGS sequence"/>
</dbReference>
<proteinExistence type="predicted"/>
<evidence type="ECO:0000313" key="1">
    <source>
        <dbReference type="EMBL" id="EMI56887.1"/>
    </source>
</evidence>
<comment type="caution">
    <text evidence="1">The sequence shown here is derived from an EMBL/GenBank/DDBJ whole genome shotgun (WGS) entry which is preliminary data.</text>
</comment>
<evidence type="ECO:0000313" key="2">
    <source>
        <dbReference type="Proteomes" id="UP000011885"/>
    </source>
</evidence>
<sequence>MQTPEYKRDSRTDRNHEWIIGNATPIKLSFAMVIEIRTPDAT</sequence>
<dbReference type="AlphaFoldDB" id="M5U5Z9"/>
<accession>M5U5Z9</accession>
<name>M5U5Z9_9BACT</name>
<reference evidence="1 2" key="1">
    <citation type="journal article" date="2013" name="Mar. Genomics">
        <title>Expression of sulfatases in Rhodopirellula baltica and the diversity of sulfatases in the genus Rhodopirellula.</title>
        <authorList>
            <person name="Wegner C.E."/>
            <person name="Richter-Heitmann T."/>
            <person name="Klindworth A."/>
            <person name="Klockow C."/>
            <person name="Richter M."/>
            <person name="Achstetter T."/>
            <person name="Glockner F.O."/>
            <person name="Harder J."/>
        </authorList>
    </citation>
    <scope>NUCLEOTIDE SEQUENCE [LARGE SCALE GENOMIC DNA]</scope>
    <source>
        <strain evidence="1 2">SM41</strain>
    </source>
</reference>